<evidence type="ECO:0000256" key="2">
    <source>
        <dbReference type="ARBA" id="ARBA00023136"/>
    </source>
</evidence>
<dbReference type="InterPro" id="IPR002165">
    <property type="entry name" value="Plexin_repeat"/>
</dbReference>
<dbReference type="AlphaFoldDB" id="A0AAD9V4W3"/>
<evidence type="ECO:0000313" key="6">
    <source>
        <dbReference type="Proteomes" id="UP001249851"/>
    </source>
</evidence>
<protein>
    <submittedName>
        <fullName evidence="5">Semaphorin-5A</fullName>
    </submittedName>
</protein>
<keyword evidence="2 4" id="KW-0472">Membrane</keyword>
<keyword evidence="6" id="KW-1185">Reference proteome</keyword>
<proteinExistence type="predicted"/>
<comment type="caution">
    <text evidence="5">The sequence shown here is derived from an EMBL/GenBank/DDBJ whole genome shotgun (WGS) entry which is preliminary data.</text>
</comment>
<reference evidence="5" key="1">
    <citation type="journal article" date="2023" name="G3 (Bethesda)">
        <title>Whole genome assembly and annotation of the endangered Caribbean coral Acropora cervicornis.</title>
        <authorList>
            <person name="Selwyn J.D."/>
            <person name="Vollmer S.V."/>
        </authorList>
    </citation>
    <scope>NUCLEOTIDE SEQUENCE</scope>
    <source>
        <strain evidence="5">K2</strain>
    </source>
</reference>
<evidence type="ECO:0000256" key="3">
    <source>
        <dbReference type="ARBA" id="ARBA00023180"/>
    </source>
</evidence>
<comment type="subcellular location">
    <subcellularLocation>
        <location evidence="1">Membrane</location>
    </subcellularLocation>
</comment>
<keyword evidence="4" id="KW-0812">Transmembrane</keyword>
<keyword evidence="4" id="KW-1133">Transmembrane helix</keyword>
<dbReference type="Proteomes" id="UP001249851">
    <property type="component" value="Unassembled WGS sequence"/>
</dbReference>
<evidence type="ECO:0000256" key="1">
    <source>
        <dbReference type="ARBA" id="ARBA00004370"/>
    </source>
</evidence>
<dbReference type="EMBL" id="JARQWQ010000033">
    <property type="protein sequence ID" value="KAK2561364.1"/>
    <property type="molecule type" value="Genomic_DNA"/>
</dbReference>
<gene>
    <name evidence="5" type="ORF">P5673_015866</name>
</gene>
<evidence type="ECO:0000313" key="5">
    <source>
        <dbReference type="EMBL" id="KAK2561364.1"/>
    </source>
</evidence>
<evidence type="ECO:0000256" key="4">
    <source>
        <dbReference type="SAM" id="Phobius"/>
    </source>
</evidence>
<dbReference type="Pfam" id="PF01437">
    <property type="entry name" value="PSI"/>
    <property type="match status" value="1"/>
</dbReference>
<dbReference type="GO" id="GO:0045499">
    <property type="term" value="F:chemorepellent activity"/>
    <property type="evidence" value="ECO:0007669"/>
    <property type="project" value="TreeGrafter"/>
</dbReference>
<dbReference type="Gene3D" id="3.30.1680.10">
    <property type="entry name" value="ligand-binding face of the semaphorins, domain 2"/>
    <property type="match status" value="1"/>
</dbReference>
<dbReference type="SUPFAM" id="SSF103575">
    <property type="entry name" value="Plexin repeat"/>
    <property type="match status" value="1"/>
</dbReference>
<feature type="transmembrane region" description="Helical" evidence="4">
    <location>
        <begin position="131"/>
        <end position="153"/>
    </location>
</feature>
<reference evidence="5" key="2">
    <citation type="journal article" date="2023" name="Science">
        <title>Genomic signatures of disease resistance in endangered staghorn corals.</title>
        <authorList>
            <person name="Vollmer S.V."/>
            <person name="Selwyn J.D."/>
            <person name="Despard B.A."/>
            <person name="Roesel C.L."/>
        </authorList>
    </citation>
    <scope>NUCLEOTIDE SEQUENCE</scope>
    <source>
        <strain evidence="5">K2</strain>
    </source>
</reference>
<accession>A0AAD9V4W3</accession>
<dbReference type="PANTHER" id="PTHR11036">
    <property type="entry name" value="SEMAPHORIN"/>
    <property type="match status" value="1"/>
</dbReference>
<dbReference type="GO" id="GO:0030335">
    <property type="term" value="P:positive regulation of cell migration"/>
    <property type="evidence" value="ECO:0007669"/>
    <property type="project" value="TreeGrafter"/>
</dbReference>
<dbReference type="GO" id="GO:0030215">
    <property type="term" value="F:semaphorin receptor binding"/>
    <property type="evidence" value="ECO:0007669"/>
    <property type="project" value="InterPro"/>
</dbReference>
<keyword evidence="3" id="KW-0325">Glycoprotein</keyword>
<organism evidence="5 6">
    <name type="scientific">Acropora cervicornis</name>
    <name type="common">Staghorn coral</name>
    <dbReference type="NCBI Taxonomy" id="6130"/>
    <lineage>
        <taxon>Eukaryota</taxon>
        <taxon>Metazoa</taxon>
        <taxon>Cnidaria</taxon>
        <taxon>Anthozoa</taxon>
        <taxon>Hexacorallia</taxon>
        <taxon>Scleractinia</taxon>
        <taxon>Astrocoeniina</taxon>
        <taxon>Acroporidae</taxon>
        <taxon>Acropora</taxon>
    </lineage>
</organism>
<dbReference type="GO" id="GO:0005886">
    <property type="term" value="C:plasma membrane"/>
    <property type="evidence" value="ECO:0007669"/>
    <property type="project" value="TreeGrafter"/>
</dbReference>
<dbReference type="InterPro" id="IPR027231">
    <property type="entry name" value="Semaphorin"/>
</dbReference>
<dbReference type="PANTHER" id="PTHR11036:SF127">
    <property type="entry name" value="SEMAPHORIN-1A"/>
    <property type="match status" value="1"/>
</dbReference>
<name>A0AAD9V4W3_ACRCE</name>
<sequence>MVIDQHVLYLATRCSLTRLSLDQCERYQNDKSACISAADPYCGWDNKAFRCSSVLSHGERLQQNLTCPNGSKETKTSWSAWRTCVLSDGNRCRCQEKRNAPSLTDVEVRLENCTVALGPQPGFQPTSDDTAPILCASLGGSILIFLFVLVLYYNCKRNSGTFSINEENNSDGGLVVMNGNMQGGK</sequence>